<feature type="transmembrane region" description="Helical" evidence="1">
    <location>
        <begin position="383"/>
        <end position="407"/>
    </location>
</feature>
<dbReference type="InterPro" id="IPR027463">
    <property type="entry name" value="AcrB_DN_DC_subdom"/>
</dbReference>
<dbReference type="Pfam" id="PF00873">
    <property type="entry name" value="ACR_tran"/>
    <property type="match status" value="1"/>
</dbReference>
<feature type="transmembrane region" description="Helical" evidence="1">
    <location>
        <begin position="863"/>
        <end position="886"/>
    </location>
</feature>
<evidence type="ECO:0008006" key="4">
    <source>
        <dbReference type="Google" id="ProtNLM"/>
    </source>
</evidence>
<dbReference type="SUPFAM" id="SSF82866">
    <property type="entry name" value="Multidrug efflux transporter AcrB transmembrane domain"/>
    <property type="match status" value="2"/>
</dbReference>
<protein>
    <recommendedName>
        <fullName evidence="4">Acriflavin resistance protein</fullName>
    </recommendedName>
</protein>
<dbReference type="RefSeq" id="WP_148696496.1">
    <property type="nucleotide sequence ID" value="NZ_CP017834.1"/>
</dbReference>
<dbReference type="Gene3D" id="3.30.70.1430">
    <property type="entry name" value="Multidrug efflux transporter AcrB pore domain"/>
    <property type="match status" value="2"/>
</dbReference>
<sequence>MLISKICIKRPIFTIMLNFLIIIFGLFSFNKLVIQANPNVDYPFATVYIKYKGVNPKTAEEILLKPMEEEFKGLPNLKKMEGTAYQDGAEVFIEFNLEANIDKSISNIRDKLSQINFPEGTETPIIEKDNSNAKSILTISVSSSHYSFQDLSYYVKENLKPQLLNIDGVAAVQIVGDETREIQILLNSSIINAMKISPTEIESSLNDIIINKPSGVLLNKNNTFHLSTYNIPDSLDKIAKIPLIIHDKTLIRLEDIASIKDTHAEKTSYSELNGNKIISLDIIKYHQGNIIKISNKIKEYIEKIKLENNNKINIAINNDESEYITSDYHSSIIELLTGSFFAILVVFIFLHDWRNTLICSVAIPTSLIGTLGMIYIFNFTINYTTLMALTLSVGILIDDAIVVIENIHRHKILGKNSFRAADEGTQEIGLAAIAVTLAVVAVFIPVAFMDGILGKYFFEFGITVATAVLISLFVAFTLVPMMSSRMLIESQYNKKNKNKYKKLFDSKFEKFQNYYQIILRFFLKYKKSTVFSAIVIFIISIIFLKFVPIIFNESEDNSFVKFKFELQQGTPLKSAIERGKELDKHIRNYPGVKNVVMNISKNKIYYYITLVNINKRNFTKNEFSEFIENDAQKFIRSPFEKIGFGSSGDETIQIDLMSSNYDLMNEYSNEIIKFMSTIPEVTQIRNSTKDPIYGIRIIPYNLKAADLEVNINEMAKTLKLLYGGVRVGDFYSNGRYYDIKMLLPSDNHYTLTDISGVHIISKNKKPVLLSSVASLEKVEIEPNIYHLNGNAKMTISAEYSGNDLNGITQQIDEFIDKTKPLGVSNNFNGQAKDVQDMVQTISSSLLFAALFIFIVLCSQFENFIAPIAIMLSIPLAFSGSFIALLVTGHSLSINGMIGIIMLMGLVTKNAILLVEFAQQKVAEGMYVDEALLQAAFIRFRPILMTTLTLIAGMIPLIFSSGAGSSGRNAMGITVMGGLLSSTLLTLFIVPCAYSLLVKLTQKKIAHKTVRPLCS</sequence>
<evidence type="ECO:0000256" key="1">
    <source>
        <dbReference type="SAM" id="Phobius"/>
    </source>
</evidence>
<dbReference type="PANTHER" id="PTHR32063:SF0">
    <property type="entry name" value="SWARMING MOTILITY PROTEIN SWRC"/>
    <property type="match status" value="1"/>
</dbReference>
<dbReference type="Proteomes" id="UP000184731">
    <property type="component" value="Chromosome"/>
</dbReference>
<gene>
    <name evidence="2" type="ORF">AXG55_02150</name>
</gene>
<keyword evidence="1" id="KW-0812">Transmembrane</keyword>
<dbReference type="Gene3D" id="1.20.1640.10">
    <property type="entry name" value="Multidrug efflux transporter AcrB transmembrane domain"/>
    <property type="match status" value="2"/>
</dbReference>
<dbReference type="PRINTS" id="PR00702">
    <property type="entry name" value="ACRIFLAVINRP"/>
</dbReference>
<keyword evidence="1" id="KW-1133">Transmembrane helix</keyword>
<feature type="transmembrane region" description="Helical" evidence="1">
    <location>
        <begin position="460"/>
        <end position="479"/>
    </location>
</feature>
<dbReference type="Gene3D" id="3.30.2090.10">
    <property type="entry name" value="Multidrug efflux transporter AcrB TolC docking domain, DN and DC subdomains"/>
    <property type="match status" value="2"/>
</dbReference>
<keyword evidence="3" id="KW-1185">Reference proteome</keyword>
<feature type="transmembrane region" description="Helical" evidence="1">
    <location>
        <begin position="328"/>
        <end position="350"/>
    </location>
</feature>
<dbReference type="Gene3D" id="3.30.70.1320">
    <property type="entry name" value="Multidrug efflux transporter AcrB pore domain like"/>
    <property type="match status" value="1"/>
</dbReference>
<dbReference type="PANTHER" id="PTHR32063">
    <property type="match status" value="1"/>
</dbReference>
<dbReference type="GO" id="GO:0005886">
    <property type="term" value="C:plasma membrane"/>
    <property type="evidence" value="ECO:0007669"/>
    <property type="project" value="TreeGrafter"/>
</dbReference>
<dbReference type="OrthoDB" id="5287126at2"/>
<name>A0A1L4CXW9_9BACT</name>
<feature type="transmembrane region" description="Helical" evidence="1">
    <location>
        <begin position="357"/>
        <end position="377"/>
    </location>
</feature>
<dbReference type="KEGG" id="saqi:AXG55_02150"/>
<dbReference type="SUPFAM" id="SSF82714">
    <property type="entry name" value="Multidrug efflux transporter AcrB TolC docking domain, DN and DC subdomains"/>
    <property type="match status" value="2"/>
</dbReference>
<evidence type="ECO:0000313" key="2">
    <source>
        <dbReference type="EMBL" id="APJ02788.1"/>
    </source>
</evidence>
<dbReference type="EMBL" id="CP017834">
    <property type="protein sequence ID" value="APJ02788.1"/>
    <property type="molecule type" value="Genomic_DNA"/>
</dbReference>
<feature type="transmembrane region" description="Helical" evidence="1">
    <location>
        <begin position="837"/>
        <end position="856"/>
    </location>
</feature>
<feature type="transmembrane region" description="Helical" evidence="1">
    <location>
        <begin position="530"/>
        <end position="551"/>
    </location>
</feature>
<feature type="transmembrane region" description="Helical" evidence="1">
    <location>
        <begin position="12"/>
        <end position="29"/>
    </location>
</feature>
<organism evidence="2 3">
    <name type="scientific">Silvanigrella aquatica</name>
    <dbReference type="NCBI Taxonomy" id="1915309"/>
    <lineage>
        <taxon>Bacteria</taxon>
        <taxon>Pseudomonadati</taxon>
        <taxon>Bdellovibrionota</taxon>
        <taxon>Oligoflexia</taxon>
        <taxon>Silvanigrellales</taxon>
        <taxon>Silvanigrellaceae</taxon>
        <taxon>Silvanigrella</taxon>
    </lineage>
</organism>
<feature type="transmembrane region" description="Helical" evidence="1">
    <location>
        <begin position="428"/>
        <end position="448"/>
    </location>
</feature>
<accession>A0A1L4CXW9</accession>
<feature type="transmembrane region" description="Helical" evidence="1">
    <location>
        <begin position="892"/>
        <end position="914"/>
    </location>
</feature>
<dbReference type="InterPro" id="IPR001036">
    <property type="entry name" value="Acrflvin-R"/>
</dbReference>
<reference evidence="2 3" key="1">
    <citation type="submission" date="2016-10" db="EMBL/GenBank/DDBJ databases">
        <title>Silvanigrella aquatica sp. nov., isolated from a freshwater lake located in the Black Forest, Germany, description of Silvanigrellaceae fam. nov., Silvanigrellales ord. nov., reclassification of the order Bdellovibrionales in the class Oligoflexia, reclassification of the families Bacteriovoracaceae and Halobacteriovoraceae in the new order Bacteriovoracales ord. nov., and reclassification of the family Pseudobacteriovoracaceae in the order Oligoflexiales.</title>
        <authorList>
            <person name="Hahn M.W."/>
            <person name="Schmidt J."/>
            <person name="Koll U."/>
            <person name="Rohde M."/>
            <person name="Verbag S."/>
            <person name="Pitt A."/>
            <person name="Nakai R."/>
            <person name="Naganuma T."/>
            <person name="Lang E."/>
        </authorList>
    </citation>
    <scope>NUCLEOTIDE SEQUENCE [LARGE SCALE GENOMIC DNA]</scope>
    <source>
        <strain evidence="2 3">MWH-Nonnen-W8red</strain>
    </source>
</reference>
<feature type="transmembrane region" description="Helical" evidence="1">
    <location>
        <begin position="935"/>
        <end position="958"/>
    </location>
</feature>
<proteinExistence type="predicted"/>
<dbReference type="SUPFAM" id="SSF82693">
    <property type="entry name" value="Multidrug efflux transporter AcrB pore domain, PN1, PN2, PC1 and PC2 subdomains"/>
    <property type="match status" value="2"/>
</dbReference>
<dbReference type="GO" id="GO:0042910">
    <property type="term" value="F:xenobiotic transmembrane transporter activity"/>
    <property type="evidence" value="ECO:0007669"/>
    <property type="project" value="TreeGrafter"/>
</dbReference>
<dbReference type="AlphaFoldDB" id="A0A1L4CXW9"/>
<keyword evidence="1" id="KW-0472">Membrane</keyword>
<dbReference type="Gene3D" id="3.30.70.1440">
    <property type="entry name" value="Multidrug efflux transporter AcrB pore domain"/>
    <property type="match status" value="1"/>
</dbReference>
<dbReference type="STRING" id="1915309.AXG55_02150"/>
<feature type="transmembrane region" description="Helical" evidence="1">
    <location>
        <begin position="970"/>
        <end position="997"/>
    </location>
</feature>
<evidence type="ECO:0000313" key="3">
    <source>
        <dbReference type="Proteomes" id="UP000184731"/>
    </source>
</evidence>